<evidence type="ECO:0000256" key="5">
    <source>
        <dbReference type="ARBA" id="ARBA00048594"/>
    </source>
</evidence>
<evidence type="ECO:0000313" key="8">
    <source>
        <dbReference type="EMBL" id="KRN96363.1"/>
    </source>
</evidence>
<comment type="similarity">
    <text evidence="2">Belongs to the guanylate kinase family.</text>
</comment>
<evidence type="ECO:0000256" key="3">
    <source>
        <dbReference type="ARBA" id="ARBA00022679"/>
    </source>
</evidence>
<dbReference type="SUPFAM" id="SSF52540">
    <property type="entry name" value="P-loop containing nucleoside triphosphate hydrolases"/>
    <property type="match status" value="1"/>
</dbReference>
<dbReference type="SMART" id="SM00072">
    <property type="entry name" value="GuKc"/>
    <property type="match status" value="1"/>
</dbReference>
<evidence type="ECO:0000256" key="4">
    <source>
        <dbReference type="ARBA" id="ARBA00022777"/>
    </source>
</evidence>
<protein>
    <submittedName>
        <fullName evidence="8">Guanylate kinase</fullName>
    </submittedName>
</protein>
<keyword evidence="3" id="KW-0808">Transferase</keyword>
<dbReference type="EMBL" id="JQCB01000004">
    <property type="protein sequence ID" value="KRN96363.1"/>
    <property type="molecule type" value="Genomic_DNA"/>
</dbReference>
<dbReference type="GO" id="GO:0005829">
    <property type="term" value="C:cytosol"/>
    <property type="evidence" value="ECO:0007669"/>
    <property type="project" value="TreeGrafter"/>
</dbReference>
<dbReference type="PANTHER" id="PTHR23117:SF13">
    <property type="entry name" value="GUANYLATE KINASE"/>
    <property type="match status" value="1"/>
</dbReference>
<dbReference type="Pfam" id="PF00625">
    <property type="entry name" value="Guanylate_kin"/>
    <property type="match status" value="1"/>
</dbReference>
<gene>
    <name evidence="7" type="primary">gmk2</name>
    <name evidence="8" type="ORF">IV55_GL001325</name>
    <name evidence="7" type="ORF">LSI01_15270</name>
</gene>
<name>A0A0R2L3T1_9LACO</name>
<comment type="caution">
    <text evidence="8">The sequence shown here is derived from an EMBL/GenBank/DDBJ whole genome shotgun (WGS) entry which is preliminary data.</text>
</comment>
<feature type="domain" description="Guanylate kinase-like" evidence="6">
    <location>
        <begin position="3"/>
        <end position="181"/>
    </location>
</feature>
<organism evidence="8 9">
    <name type="scientific">Furfurilactobacillus siliginis</name>
    <dbReference type="NCBI Taxonomy" id="348151"/>
    <lineage>
        <taxon>Bacteria</taxon>
        <taxon>Bacillati</taxon>
        <taxon>Bacillota</taxon>
        <taxon>Bacilli</taxon>
        <taxon>Lactobacillales</taxon>
        <taxon>Lactobacillaceae</taxon>
        <taxon>Furfurilactobacillus</taxon>
    </lineage>
</organism>
<dbReference type="RefSeq" id="WP_057809549.1">
    <property type="nucleotide sequence ID" value="NZ_BJUD01000038.1"/>
</dbReference>
<reference evidence="8 9" key="1">
    <citation type="journal article" date="2015" name="Genome Announc.">
        <title>Expanding the biotechnology potential of lactobacilli through comparative genomics of 213 strains and associated genera.</title>
        <authorList>
            <person name="Sun Z."/>
            <person name="Harris H.M."/>
            <person name="McCann A."/>
            <person name="Guo C."/>
            <person name="Argimon S."/>
            <person name="Zhang W."/>
            <person name="Yang X."/>
            <person name="Jeffery I.B."/>
            <person name="Cooney J.C."/>
            <person name="Kagawa T.F."/>
            <person name="Liu W."/>
            <person name="Song Y."/>
            <person name="Salvetti E."/>
            <person name="Wrobel A."/>
            <person name="Rasinkangas P."/>
            <person name="Parkhill J."/>
            <person name="Rea M.C."/>
            <person name="O'Sullivan O."/>
            <person name="Ritari J."/>
            <person name="Douillard F.P."/>
            <person name="Paul Ross R."/>
            <person name="Yang R."/>
            <person name="Briner A.E."/>
            <person name="Felis G.E."/>
            <person name="de Vos W.M."/>
            <person name="Barrangou R."/>
            <person name="Klaenhammer T.R."/>
            <person name="Caufield P.W."/>
            <person name="Cui Y."/>
            <person name="Zhang H."/>
            <person name="O'Toole P.W."/>
        </authorList>
    </citation>
    <scope>NUCLEOTIDE SEQUENCE [LARGE SCALE GENOMIC DNA]</scope>
    <source>
        <strain evidence="8 9">DSM 22696</strain>
    </source>
</reference>
<accession>A0A0R2L3T1</accession>
<evidence type="ECO:0000313" key="7">
    <source>
        <dbReference type="EMBL" id="GEK29216.1"/>
    </source>
</evidence>
<dbReference type="Proteomes" id="UP000321429">
    <property type="component" value="Unassembled WGS sequence"/>
</dbReference>
<keyword evidence="4 8" id="KW-0418">Kinase</keyword>
<keyword evidence="9" id="KW-1185">Reference proteome</keyword>
<proteinExistence type="inferred from homology"/>
<comment type="function">
    <text evidence="1">Essential for recycling GMP and indirectly, cGMP.</text>
</comment>
<dbReference type="PANTHER" id="PTHR23117">
    <property type="entry name" value="GUANYLATE KINASE-RELATED"/>
    <property type="match status" value="1"/>
</dbReference>
<dbReference type="OrthoDB" id="1033810at2"/>
<sequence>MKKRVFVITGATGTGKTTVSDYLRDYYHMPKVITHTTRPPRKGEMNGVDYYFEDAASFEQNHYLEEVEYSGYRYGSSHEGLDAGFEKNPYITIVLDTKGAITYAQELGDEAVIVFLTVSEDEALIDRMTKRGDDTLMLQQRVDSPEYRRDLTLPKALQDVAHVIVNDDLETTKVKIDALVSEIIATD</sequence>
<evidence type="ECO:0000256" key="2">
    <source>
        <dbReference type="ARBA" id="ARBA00005790"/>
    </source>
</evidence>
<dbReference type="PATRIC" id="fig|348151.3.peg.1362"/>
<dbReference type="InterPro" id="IPR027417">
    <property type="entry name" value="P-loop_NTPase"/>
</dbReference>
<evidence type="ECO:0000313" key="9">
    <source>
        <dbReference type="Proteomes" id="UP000051139"/>
    </source>
</evidence>
<reference evidence="7 10" key="2">
    <citation type="submission" date="2019-07" db="EMBL/GenBank/DDBJ databases">
        <title>Whole genome shotgun sequence of Lactobacillus siliginis NBRC 101315.</title>
        <authorList>
            <person name="Hosoyama A."/>
            <person name="Uohara A."/>
            <person name="Ohji S."/>
            <person name="Ichikawa N."/>
        </authorList>
    </citation>
    <scope>NUCLEOTIDE SEQUENCE [LARGE SCALE GENOMIC DNA]</scope>
    <source>
        <strain evidence="7 10">NBRC 101315</strain>
    </source>
</reference>
<dbReference type="Gene3D" id="3.40.50.300">
    <property type="entry name" value="P-loop containing nucleotide triphosphate hydrolases"/>
    <property type="match status" value="1"/>
</dbReference>
<comment type="catalytic activity">
    <reaction evidence="5">
        <text>GMP + ATP = GDP + ADP</text>
        <dbReference type="Rhea" id="RHEA:20780"/>
        <dbReference type="ChEBI" id="CHEBI:30616"/>
        <dbReference type="ChEBI" id="CHEBI:58115"/>
        <dbReference type="ChEBI" id="CHEBI:58189"/>
        <dbReference type="ChEBI" id="CHEBI:456216"/>
        <dbReference type="EC" id="2.7.4.8"/>
    </reaction>
</comment>
<dbReference type="STRING" id="348151.IV55_GL001325"/>
<dbReference type="PROSITE" id="PS50052">
    <property type="entry name" value="GUANYLATE_KINASE_2"/>
    <property type="match status" value="1"/>
</dbReference>
<evidence type="ECO:0000313" key="10">
    <source>
        <dbReference type="Proteomes" id="UP000321429"/>
    </source>
</evidence>
<evidence type="ECO:0000259" key="6">
    <source>
        <dbReference type="PROSITE" id="PS50052"/>
    </source>
</evidence>
<dbReference type="Proteomes" id="UP000051139">
    <property type="component" value="Unassembled WGS sequence"/>
</dbReference>
<dbReference type="AlphaFoldDB" id="A0A0R2L3T1"/>
<dbReference type="GO" id="GO:0004385">
    <property type="term" value="F:GMP kinase activity"/>
    <property type="evidence" value="ECO:0007669"/>
    <property type="project" value="UniProtKB-EC"/>
</dbReference>
<evidence type="ECO:0000256" key="1">
    <source>
        <dbReference type="ARBA" id="ARBA00003531"/>
    </source>
</evidence>
<dbReference type="InterPro" id="IPR008144">
    <property type="entry name" value="Guanylate_kin-like_dom"/>
</dbReference>
<dbReference type="EMBL" id="BJUD01000038">
    <property type="protein sequence ID" value="GEK29216.1"/>
    <property type="molecule type" value="Genomic_DNA"/>
</dbReference>
<dbReference type="InterPro" id="IPR008145">
    <property type="entry name" value="GK/Ca_channel_bsu"/>
</dbReference>